<dbReference type="SUPFAM" id="SSF55620">
    <property type="entry name" value="Tetrahydrobiopterin biosynthesis enzymes-like"/>
    <property type="match status" value="1"/>
</dbReference>
<dbReference type="PANTHER" id="PTHR11109:SF7">
    <property type="entry name" value="GTP CYCLOHYDROLASE 1"/>
    <property type="match status" value="1"/>
</dbReference>
<evidence type="ECO:0000256" key="7">
    <source>
        <dbReference type="ARBA" id="ARBA00030854"/>
    </source>
</evidence>
<keyword evidence="6 9" id="KW-0378">Hydrolase</keyword>
<dbReference type="KEGG" id="prel:PRELSG_1439600"/>
<dbReference type="GO" id="GO:0046654">
    <property type="term" value="P:tetrahydrofolate biosynthetic process"/>
    <property type="evidence" value="ECO:0007669"/>
    <property type="project" value="InterPro"/>
</dbReference>
<protein>
    <recommendedName>
        <fullName evidence="5">GTP cyclohydrolase 1</fullName>
        <ecNumber evidence="4">3.5.4.16</ecNumber>
    </recommendedName>
    <alternativeName>
        <fullName evidence="7">GTP cyclohydrolase I</fullName>
    </alternativeName>
</protein>
<evidence type="ECO:0000256" key="5">
    <source>
        <dbReference type="ARBA" id="ARBA00017272"/>
    </source>
</evidence>
<dbReference type="InterPro" id="IPR043133">
    <property type="entry name" value="GTP-CH-I_C/QueF"/>
</dbReference>
<evidence type="ECO:0000256" key="4">
    <source>
        <dbReference type="ARBA" id="ARBA00012715"/>
    </source>
</evidence>
<dbReference type="VEuPathDB" id="PlasmoDB:PRELSG_1439600"/>
<evidence type="ECO:0000256" key="6">
    <source>
        <dbReference type="ARBA" id="ARBA00022801"/>
    </source>
</evidence>
<dbReference type="Pfam" id="PF01227">
    <property type="entry name" value="GTP_cyclohydroI"/>
    <property type="match status" value="1"/>
</dbReference>
<proteinExistence type="inferred from homology"/>
<dbReference type="EMBL" id="LN835309">
    <property type="protein sequence ID" value="CRH02662.1"/>
    <property type="molecule type" value="Genomic_DNA"/>
</dbReference>
<evidence type="ECO:0000256" key="1">
    <source>
        <dbReference type="ARBA" id="ARBA00001052"/>
    </source>
</evidence>
<evidence type="ECO:0000259" key="8">
    <source>
        <dbReference type="Pfam" id="PF01227"/>
    </source>
</evidence>
<dbReference type="Proteomes" id="UP000220158">
    <property type="component" value="Chromosome 14"/>
</dbReference>
<dbReference type="OrthoDB" id="10268090at2759"/>
<evidence type="ECO:0000313" key="9">
    <source>
        <dbReference type="EMBL" id="CRH02662.1"/>
    </source>
</evidence>
<dbReference type="GO" id="GO:0005737">
    <property type="term" value="C:cytoplasm"/>
    <property type="evidence" value="ECO:0007669"/>
    <property type="project" value="TreeGrafter"/>
</dbReference>
<dbReference type="FunFam" id="3.30.1130.10:FF:000001">
    <property type="entry name" value="GTP cyclohydrolase 1"/>
    <property type="match status" value="1"/>
</dbReference>
<comment type="pathway">
    <text evidence="2">Cofactor biosynthesis; 7,8-dihydroneopterin triphosphate biosynthesis; 7,8-dihydroneopterin triphosphate from GTP: step 1/1.</text>
</comment>
<dbReference type="Gene3D" id="3.30.1130.10">
    <property type="match status" value="1"/>
</dbReference>
<sequence length="374" mass="44115">MIKNINLHKSQEIYDENNKKYEKDDPNFLLSTKKFRKNNKRGLEKKKHSINNVIMNNCFKKYKKKVLYATEKKKKKYDSNNKFQDSENLINDKISSLVNENEIKKITSNNKYKNNNNNLSDMKKIKNGQYSKKKKINKIEDNILIKKNKANKNIEKNILKKIKNKKNCNNNKSSKIENQVLGISQNIYNILNILNLPKSDILKRTNQRFAESFLYLTNGYNVDIEKLFKGSMYKRKYRNNSTIKITGIQIYSLCKHHLLPFQGVCTIEYIPNRYILGLSKFSRIVDAFSRRLQLQEDLTNDICNILKKYLKPLHVQVTIVAEHLCISMRGVKEHNSTTITHARNELKNNKYINNSYIDNCFQKENDISMHDDIN</sequence>
<dbReference type="AlphaFoldDB" id="A0A1J1HC39"/>
<feature type="domain" description="GTP cyclohydrolase I" evidence="8">
    <location>
        <begin position="184"/>
        <end position="354"/>
    </location>
</feature>
<dbReference type="GO" id="GO:0008270">
    <property type="term" value="F:zinc ion binding"/>
    <property type="evidence" value="ECO:0007669"/>
    <property type="project" value="TreeGrafter"/>
</dbReference>
<organism evidence="9 10">
    <name type="scientific">Plasmodium relictum</name>
    <dbReference type="NCBI Taxonomy" id="85471"/>
    <lineage>
        <taxon>Eukaryota</taxon>
        <taxon>Sar</taxon>
        <taxon>Alveolata</taxon>
        <taxon>Apicomplexa</taxon>
        <taxon>Aconoidasida</taxon>
        <taxon>Haemosporida</taxon>
        <taxon>Plasmodiidae</taxon>
        <taxon>Plasmodium</taxon>
        <taxon>Plasmodium (Haemamoeba)</taxon>
    </lineage>
</organism>
<dbReference type="PANTHER" id="PTHR11109">
    <property type="entry name" value="GTP CYCLOHYDROLASE I"/>
    <property type="match status" value="1"/>
</dbReference>
<dbReference type="GO" id="GO:0003934">
    <property type="term" value="F:GTP cyclohydrolase I activity"/>
    <property type="evidence" value="ECO:0007669"/>
    <property type="project" value="UniProtKB-EC"/>
</dbReference>
<dbReference type="UniPathway" id="UPA00848">
    <property type="reaction ID" value="UER00151"/>
</dbReference>
<dbReference type="GO" id="GO:0005525">
    <property type="term" value="F:GTP binding"/>
    <property type="evidence" value="ECO:0007669"/>
    <property type="project" value="TreeGrafter"/>
</dbReference>
<evidence type="ECO:0000313" key="10">
    <source>
        <dbReference type="Proteomes" id="UP000220158"/>
    </source>
</evidence>
<comment type="similarity">
    <text evidence="3">Belongs to the GTP cyclohydrolase I family.</text>
</comment>
<dbReference type="InterPro" id="IPR001474">
    <property type="entry name" value="GTP_CycHdrlase_I"/>
</dbReference>
<comment type="catalytic activity">
    <reaction evidence="1">
        <text>GTP + H2O = 7,8-dihydroneopterin 3'-triphosphate + formate + H(+)</text>
        <dbReference type="Rhea" id="RHEA:17473"/>
        <dbReference type="ChEBI" id="CHEBI:15377"/>
        <dbReference type="ChEBI" id="CHEBI:15378"/>
        <dbReference type="ChEBI" id="CHEBI:15740"/>
        <dbReference type="ChEBI" id="CHEBI:37565"/>
        <dbReference type="ChEBI" id="CHEBI:58462"/>
        <dbReference type="EC" id="3.5.4.16"/>
    </reaction>
</comment>
<dbReference type="GO" id="GO:0006729">
    <property type="term" value="P:tetrahydrobiopterin biosynthetic process"/>
    <property type="evidence" value="ECO:0007669"/>
    <property type="project" value="TreeGrafter"/>
</dbReference>
<gene>
    <name evidence="9" type="primary">GCH1</name>
    <name evidence="9" type="ORF">PRELSG_1439600</name>
</gene>
<keyword evidence="10" id="KW-1185">Reference proteome</keyword>
<dbReference type="InterPro" id="IPR020602">
    <property type="entry name" value="GTP_CycHdrlase_I_dom"/>
</dbReference>
<dbReference type="GeneID" id="39738828"/>
<accession>A0A1J1HC39</accession>
<reference evidence="9 10" key="1">
    <citation type="submission" date="2015-04" db="EMBL/GenBank/DDBJ databases">
        <authorList>
            <consortium name="Pathogen Informatics"/>
        </authorList>
    </citation>
    <scope>NUCLEOTIDE SEQUENCE [LARGE SCALE GENOMIC DNA]</scope>
    <source>
        <strain evidence="9 10">SGS1</strain>
    </source>
</reference>
<dbReference type="EC" id="3.5.4.16" evidence="4"/>
<dbReference type="OMA" id="RGVKEHN"/>
<evidence type="ECO:0000256" key="2">
    <source>
        <dbReference type="ARBA" id="ARBA00005080"/>
    </source>
</evidence>
<evidence type="ECO:0000256" key="3">
    <source>
        <dbReference type="ARBA" id="ARBA00008085"/>
    </source>
</evidence>
<name>A0A1J1HC39_PLARL</name>
<dbReference type="RefSeq" id="XP_028535182.1">
    <property type="nucleotide sequence ID" value="XM_028679472.1"/>
</dbReference>